<dbReference type="AlphaFoldDB" id="A0A949NFW7"/>
<reference evidence="12" key="1">
    <citation type="submission" date="2021-06" db="EMBL/GenBank/DDBJ databases">
        <title>Description of novel taxa of the family Lachnospiraceae.</title>
        <authorList>
            <person name="Chaplin A.V."/>
            <person name="Sokolova S.R."/>
            <person name="Pikina A.P."/>
            <person name="Korzhanova M."/>
            <person name="Belova V."/>
            <person name="Korostin D."/>
            <person name="Efimov B.A."/>
        </authorList>
    </citation>
    <scope>NUCLEOTIDE SEQUENCE</scope>
    <source>
        <strain evidence="12">ASD5720</strain>
    </source>
</reference>
<keyword evidence="13" id="KW-1185">Reference proteome</keyword>
<evidence type="ECO:0000313" key="13">
    <source>
        <dbReference type="Proteomes" id="UP000712157"/>
    </source>
</evidence>
<evidence type="ECO:0000256" key="5">
    <source>
        <dbReference type="ARBA" id="ARBA00022763"/>
    </source>
</evidence>
<protein>
    <recommendedName>
        <fullName evidence="3 9">DNA repair protein RecN</fullName>
    </recommendedName>
    <alternativeName>
        <fullName evidence="8 9">Recombination protein N</fullName>
    </alternativeName>
</protein>
<dbReference type="InterPro" id="IPR027417">
    <property type="entry name" value="P-loop_NTPase"/>
</dbReference>
<evidence type="ECO:0000256" key="7">
    <source>
        <dbReference type="ARBA" id="ARBA00023204"/>
    </source>
</evidence>
<evidence type="ECO:0000256" key="2">
    <source>
        <dbReference type="ARBA" id="ARBA00009441"/>
    </source>
</evidence>
<gene>
    <name evidence="12" type="primary">recN</name>
    <name evidence="12" type="ORF">KTH89_20630</name>
</gene>
<sequence length="561" mass="62705">MLISLHVKNLALIDEAEVYFSEGLNILTGETGAGKSILIGSINLALGGQAAKSLIRDPEQPALVELVFEVTNPDSLNKLQELDLYPEDGGLFILTRKLVNGRSIGKVNGEIVSAGVLKQIAEILINIHGQHEHQSLLYKKKHLEILDDYGSKEIAPQKRKVQEAYAAYSGLKETYDATGMDEEQRAREISFLEFEIQEIEDAGLRDGEDEELESRYRKMVNARKILEAVTMADGLTGAAEETGALETIGRAVRELHSVAAYDEKIQNLNIQLQEVENLLNDFHRELSDYAQELCFSQEDFQKTEDRLDTINHLKSKYGQSIRQIQEYQAARQEKLEKLADYEQYRKKLAEELKQAEDVLSKTTERLCVLRTKYAGQLGRQIRSALKDLNFLDVLFHIEMRPLGHFTANGGDEAEFMISTNPGEEERPLAQVASGGELSRIMLAIKTVMADQDATETLIFDEIDTGISGRTAQKVSEKLAFVAKGHQVICITHLAQIAAMADTHFAIEKNIKNKETITTIRKLNDSEMIQELARILGGAEITETVLKNAKEMKELAIGTKSS</sequence>
<dbReference type="GO" id="GO:0043590">
    <property type="term" value="C:bacterial nucleoid"/>
    <property type="evidence" value="ECO:0007669"/>
    <property type="project" value="TreeGrafter"/>
</dbReference>
<keyword evidence="5 9" id="KW-0227">DNA damage</keyword>
<evidence type="ECO:0000313" key="12">
    <source>
        <dbReference type="EMBL" id="MBU9738946.1"/>
    </source>
</evidence>
<evidence type="ECO:0000256" key="10">
    <source>
        <dbReference type="SAM" id="Coils"/>
    </source>
</evidence>
<dbReference type="CDD" id="cd03241">
    <property type="entry name" value="ABC_RecN"/>
    <property type="match status" value="2"/>
</dbReference>
<keyword evidence="10" id="KW-0175">Coiled coil</keyword>
<feature type="domain" description="RecF/RecN/SMC N-terminal" evidence="11">
    <location>
        <begin position="6"/>
        <end position="509"/>
    </location>
</feature>
<keyword evidence="7 9" id="KW-0234">DNA repair</keyword>
<name>A0A949NFW7_9FIRM</name>
<dbReference type="EMBL" id="JAHQCW010000045">
    <property type="protein sequence ID" value="MBU9738946.1"/>
    <property type="molecule type" value="Genomic_DNA"/>
</dbReference>
<keyword evidence="6" id="KW-0067">ATP-binding</keyword>
<comment type="function">
    <text evidence="1 9">May be involved in recombinational repair of damaged DNA.</text>
</comment>
<evidence type="ECO:0000256" key="6">
    <source>
        <dbReference type="ARBA" id="ARBA00022840"/>
    </source>
</evidence>
<dbReference type="InterPro" id="IPR003395">
    <property type="entry name" value="RecF/RecN/SMC_N"/>
</dbReference>
<evidence type="ECO:0000256" key="3">
    <source>
        <dbReference type="ARBA" id="ARBA00021315"/>
    </source>
</evidence>
<evidence type="ECO:0000259" key="11">
    <source>
        <dbReference type="Pfam" id="PF02463"/>
    </source>
</evidence>
<feature type="coiled-coil region" evidence="10">
    <location>
        <begin position="258"/>
        <end position="292"/>
    </location>
</feature>
<comment type="similarity">
    <text evidence="2 9">Belongs to the RecN family.</text>
</comment>
<evidence type="ECO:0000256" key="4">
    <source>
        <dbReference type="ARBA" id="ARBA00022741"/>
    </source>
</evidence>
<dbReference type="Pfam" id="PF02463">
    <property type="entry name" value="SMC_N"/>
    <property type="match status" value="1"/>
</dbReference>
<dbReference type="PANTHER" id="PTHR11059">
    <property type="entry name" value="DNA REPAIR PROTEIN RECN"/>
    <property type="match status" value="1"/>
</dbReference>
<dbReference type="GO" id="GO:0009432">
    <property type="term" value="P:SOS response"/>
    <property type="evidence" value="ECO:0007669"/>
    <property type="project" value="TreeGrafter"/>
</dbReference>
<accession>A0A949NFW7</accession>
<dbReference type="GO" id="GO:0006281">
    <property type="term" value="P:DNA repair"/>
    <property type="evidence" value="ECO:0007669"/>
    <property type="project" value="UniProtKB-KW"/>
</dbReference>
<evidence type="ECO:0000256" key="1">
    <source>
        <dbReference type="ARBA" id="ARBA00003618"/>
    </source>
</evidence>
<dbReference type="PANTHER" id="PTHR11059:SF0">
    <property type="entry name" value="DNA REPAIR PROTEIN RECN"/>
    <property type="match status" value="1"/>
</dbReference>
<dbReference type="Gene3D" id="3.40.50.300">
    <property type="entry name" value="P-loop containing nucleotide triphosphate hydrolases"/>
    <property type="match status" value="2"/>
</dbReference>
<comment type="caution">
    <text evidence="12">The sequence shown here is derived from an EMBL/GenBank/DDBJ whole genome shotgun (WGS) entry which is preliminary data.</text>
</comment>
<dbReference type="NCBIfam" id="TIGR00634">
    <property type="entry name" value="recN"/>
    <property type="match status" value="1"/>
</dbReference>
<feature type="coiled-coil region" evidence="10">
    <location>
        <begin position="324"/>
        <end position="365"/>
    </location>
</feature>
<proteinExistence type="inferred from homology"/>
<organism evidence="12 13">
    <name type="scientific">Diplocloster agilis</name>
    <dbReference type="NCBI Taxonomy" id="2850323"/>
    <lineage>
        <taxon>Bacteria</taxon>
        <taxon>Bacillati</taxon>
        <taxon>Bacillota</taxon>
        <taxon>Clostridia</taxon>
        <taxon>Lachnospirales</taxon>
        <taxon>Lachnospiraceae</taxon>
        <taxon>Diplocloster</taxon>
    </lineage>
</organism>
<dbReference type="InterPro" id="IPR004604">
    <property type="entry name" value="DNA_recomb/repair_RecN"/>
</dbReference>
<dbReference type="PIRSF" id="PIRSF003128">
    <property type="entry name" value="RecN"/>
    <property type="match status" value="1"/>
</dbReference>
<dbReference type="GO" id="GO:0006310">
    <property type="term" value="P:DNA recombination"/>
    <property type="evidence" value="ECO:0007669"/>
    <property type="project" value="InterPro"/>
</dbReference>
<dbReference type="GO" id="GO:0005524">
    <property type="term" value="F:ATP binding"/>
    <property type="evidence" value="ECO:0007669"/>
    <property type="project" value="UniProtKB-KW"/>
</dbReference>
<keyword evidence="4" id="KW-0547">Nucleotide-binding</keyword>
<evidence type="ECO:0000256" key="9">
    <source>
        <dbReference type="PIRNR" id="PIRNR003128"/>
    </source>
</evidence>
<dbReference type="RefSeq" id="WP_238722941.1">
    <property type="nucleotide sequence ID" value="NZ_JAHQCW010000045.1"/>
</dbReference>
<dbReference type="SUPFAM" id="SSF52540">
    <property type="entry name" value="P-loop containing nucleoside triphosphate hydrolases"/>
    <property type="match status" value="1"/>
</dbReference>
<dbReference type="Proteomes" id="UP000712157">
    <property type="component" value="Unassembled WGS sequence"/>
</dbReference>
<evidence type="ECO:0000256" key="8">
    <source>
        <dbReference type="ARBA" id="ARBA00033408"/>
    </source>
</evidence>